<gene>
    <name evidence="1" type="ORF">F7731_02875</name>
</gene>
<protein>
    <submittedName>
        <fullName evidence="1">Uncharacterized protein</fullName>
    </submittedName>
</protein>
<dbReference type="OrthoDB" id="2838415at2"/>
<comment type="caution">
    <text evidence="1">The sequence shown here is derived from an EMBL/GenBank/DDBJ whole genome shotgun (WGS) entry which is preliminary data.</text>
</comment>
<dbReference type="AlphaFoldDB" id="A0A6L3VA08"/>
<keyword evidence="2" id="KW-1185">Reference proteome</keyword>
<evidence type="ECO:0000313" key="1">
    <source>
        <dbReference type="EMBL" id="KAB2338521.1"/>
    </source>
</evidence>
<reference evidence="1 2" key="1">
    <citation type="journal article" date="2016" name="Antonie Van Leeuwenhoek">
        <title>Bacillus depressus sp. nov., isolated from soil of a sunflower field.</title>
        <authorList>
            <person name="Wei X."/>
            <person name="Xin D."/>
            <person name="Xin Y."/>
            <person name="Zhang H."/>
            <person name="Wang T."/>
            <person name="Zhang J."/>
        </authorList>
    </citation>
    <scope>NUCLEOTIDE SEQUENCE [LARGE SCALE GENOMIC DNA]</scope>
    <source>
        <strain evidence="1 2">BZ1</strain>
    </source>
</reference>
<accession>A0A6L3VA08</accession>
<proteinExistence type="predicted"/>
<organism evidence="1 2">
    <name type="scientific">Cytobacillus depressus</name>
    <dbReference type="NCBI Taxonomy" id="1602942"/>
    <lineage>
        <taxon>Bacteria</taxon>
        <taxon>Bacillati</taxon>
        <taxon>Bacillota</taxon>
        <taxon>Bacilli</taxon>
        <taxon>Bacillales</taxon>
        <taxon>Bacillaceae</taxon>
        <taxon>Cytobacillus</taxon>
    </lineage>
</organism>
<name>A0A6L3VA08_9BACI</name>
<dbReference type="Proteomes" id="UP000481030">
    <property type="component" value="Unassembled WGS sequence"/>
</dbReference>
<evidence type="ECO:0000313" key="2">
    <source>
        <dbReference type="Proteomes" id="UP000481030"/>
    </source>
</evidence>
<dbReference type="RefSeq" id="WP_151533259.1">
    <property type="nucleotide sequence ID" value="NZ_WBOS01000001.1"/>
</dbReference>
<dbReference type="EMBL" id="WBOS01000001">
    <property type="protein sequence ID" value="KAB2338521.1"/>
    <property type="molecule type" value="Genomic_DNA"/>
</dbReference>
<sequence length="213" mass="24409">MTANTWFQSGETDEVTNVIKEGIEVIPGVWINGSTYWLTNGLESFIANEGISVQLKQEQGPTSVQLYNVSITNHQERPLHVKLLIQNRHYQSRKRQHRLFKEYDHFSFISPSEKVAFHFDHQNVYLANGYNHERIDGASTIQPLKNVSADNIWSCPKTGKLKYNPMANGHSVSLFLYDYNFKEKGTLEGKSWVISGSNEAELIKLNESLLKTY</sequence>